<evidence type="ECO:0000313" key="3">
    <source>
        <dbReference type="Proteomes" id="UP001307889"/>
    </source>
</evidence>
<evidence type="ECO:0000256" key="1">
    <source>
        <dbReference type="SAM" id="MobiDB-lite"/>
    </source>
</evidence>
<dbReference type="EMBL" id="AP028921">
    <property type="protein sequence ID" value="BET01591.1"/>
    <property type="molecule type" value="Genomic_DNA"/>
</dbReference>
<protein>
    <submittedName>
        <fullName evidence="2">Uncharacterized protein</fullName>
    </submittedName>
</protein>
<name>A0ABN7BB28_9HEMI</name>
<accession>A0ABN7BB28</accession>
<feature type="region of interest" description="Disordered" evidence="1">
    <location>
        <begin position="16"/>
        <end position="79"/>
    </location>
</feature>
<sequence>MTIRMKKLIRLKASGHLRQNSLESGHETRVASGKGSESSIGDKSEHVSESRAVTSGNAISCSRDSVSSLPSVPEDFWSL</sequence>
<gene>
    <name evidence="2" type="ORF">NTJ_14407</name>
</gene>
<feature type="compositionally biased region" description="Polar residues" evidence="1">
    <location>
        <begin position="51"/>
        <end position="70"/>
    </location>
</feature>
<keyword evidence="3" id="KW-1185">Reference proteome</keyword>
<organism evidence="2 3">
    <name type="scientific">Nesidiocoris tenuis</name>
    <dbReference type="NCBI Taxonomy" id="355587"/>
    <lineage>
        <taxon>Eukaryota</taxon>
        <taxon>Metazoa</taxon>
        <taxon>Ecdysozoa</taxon>
        <taxon>Arthropoda</taxon>
        <taxon>Hexapoda</taxon>
        <taxon>Insecta</taxon>
        <taxon>Pterygota</taxon>
        <taxon>Neoptera</taxon>
        <taxon>Paraneoptera</taxon>
        <taxon>Hemiptera</taxon>
        <taxon>Heteroptera</taxon>
        <taxon>Panheteroptera</taxon>
        <taxon>Cimicomorpha</taxon>
        <taxon>Miridae</taxon>
        <taxon>Dicyphina</taxon>
        <taxon>Nesidiocoris</taxon>
    </lineage>
</organism>
<evidence type="ECO:0000313" key="2">
    <source>
        <dbReference type="EMBL" id="BET01591.1"/>
    </source>
</evidence>
<proteinExistence type="predicted"/>
<feature type="compositionally biased region" description="Basic and acidic residues" evidence="1">
    <location>
        <begin position="40"/>
        <end position="49"/>
    </location>
</feature>
<reference evidence="2 3" key="1">
    <citation type="submission" date="2023-09" db="EMBL/GenBank/DDBJ databases">
        <title>Nesidiocoris tenuis whole genome shotgun sequence.</title>
        <authorList>
            <person name="Shibata T."/>
            <person name="Shimoda M."/>
            <person name="Kobayashi T."/>
            <person name="Uehara T."/>
        </authorList>
    </citation>
    <scope>NUCLEOTIDE SEQUENCE [LARGE SCALE GENOMIC DNA]</scope>
    <source>
        <strain evidence="2 3">Japan</strain>
    </source>
</reference>
<dbReference type="Proteomes" id="UP001307889">
    <property type="component" value="Chromosome 13"/>
</dbReference>